<gene>
    <name evidence="2" type="ORF">P7K49_011794</name>
</gene>
<dbReference type="EMBL" id="JASSZA010000005">
    <property type="protein sequence ID" value="KAK2112047.1"/>
    <property type="molecule type" value="Genomic_DNA"/>
</dbReference>
<proteinExistence type="predicted"/>
<dbReference type="Proteomes" id="UP001266305">
    <property type="component" value="Unassembled WGS sequence"/>
</dbReference>
<reference evidence="2 3" key="1">
    <citation type="submission" date="2023-05" db="EMBL/GenBank/DDBJ databases">
        <title>B98-5 Cell Line De Novo Hybrid Assembly: An Optical Mapping Approach.</title>
        <authorList>
            <person name="Kananen K."/>
            <person name="Auerbach J.A."/>
            <person name="Kautto E."/>
            <person name="Blachly J.S."/>
        </authorList>
    </citation>
    <scope>NUCLEOTIDE SEQUENCE [LARGE SCALE GENOMIC DNA]</scope>
    <source>
        <strain evidence="2">B95-8</strain>
        <tissue evidence="2">Cell line</tissue>
    </source>
</reference>
<keyword evidence="3" id="KW-1185">Reference proteome</keyword>
<comment type="caution">
    <text evidence="2">The sequence shown here is derived from an EMBL/GenBank/DDBJ whole genome shotgun (WGS) entry which is preliminary data.</text>
</comment>
<evidence type="ECO:0000256" key="1">
    <source>
        <dbReference type="SAM" id="MobiDB-lite"/>
    </source>
</evidence>
<protein>
    <submittedName>
        <fullName evidence="2">Uncharacterized protein</fullName>
    </submittedName>
</protein>
<evidence type="ECO:0000313" key="3">
    <source>
        <dbReference type="Proteomes" id="UP001266305"/>
    </source>
</evidence>
<organism evidence="2 3">
    <name type="scientific">Saguinus oedipus</name>
    <name type="common">Cotton-top tamarin</name>
    <name type="synonym">Oedipomidas oedipus</name>
    <dbReference type="NCBI Taxonomy" id="9490"/>
    <lineage>
        <taxon>Eukaryota</taxon>
        <taxon>Metazoa</taxon>
        <taxon>Chordata</taxon>
        <taxon>Craniata</taxon>
        <taxon>Vertebrata</taxon>
        <taxon>Euteleostomi</taxon>
        <taxon>Mammalia</taxon>
        <taxon>Eutheria</taxon>
        <taxon>Euarchontoglires</taxon>
        <taxon>Primates</taxon>
        <taxon>Haplorrhini</taxon>
        <taxon>Platyrrhini</taxon>
        <taxon>Cebidae</taxon>
        <taxon>Callitrichinae</taxon>
        <taxon>Saguinus</taxon>
    </lineage>
</organism>
<sequence length="94" mass="10184">MAKELRQLVLASSGRGVQPQQWRRWGLWALVQLLDVLGRDGRKNPAPPPLGPTGLMCALMTWKAPCLGSGWVTGAPRPAQGDPELSLSVLQQSE</sequence>
<accession>A0ABQ9VRZ5</accession>
<evidence type="ECO:0000313" key="2">
    <source>
        <dbReference type="EMBL" id="KAK2112047.1"/>
    </source>
</evidence>
<name>A0ABQ9VRZ5_SAGOE</name>
<feature type="region of interest" description="Disordered" evidence="1">
    <location>
        <begin position="75"/>
        <end position="94"/>
    </location>
</feature>